<dbReference type="GO" id="GO:0004252">
    <property type="term" value="F:serine-type endopeptidase activity"/>
    <property type="evidence" value="ECO:0007669"/>
    <property type="project" value="TreeGrafter"/>
</dbReference>
<dbReference type="OrthoDB" id="9812921at2"/>
<keyword evidence="1" id="KW-0378">Hydrolase</keyword>
<name>A0A545UFQ4_9GAMM</name>
<comment type="caution">
    <text evidence="4">The sequence shown here is derived from an EMBL/GenBank/DDBJ whole genome shotgun (WGS) entry which is preliminary data.</text>
</comment>
<dbReference type="SUPFAM" id="SSF82171">
    <property type="entry name" value="DPP6 N-terminal domain-like"/>
    <property type="match status" value="1"/>
</dbReference>
<reference evidence="4 5" key="1">
    <citation type="submission" date="2019-07" db="EMBL/GenBank/DDBJ databases">
        <title>Draft genome for Aliikangiella sp. M105.</title>
        <authorList>
            <person name="Wang G."/>
        </authorList>
    </citation>
    <scope>NUCLEOTIDE SEQUENCE [LARGE SCALE GENOMIC DNA]</scope>
    <source>
        <strain evidence="4 5">M105</strain>
    </source>
</reference>
<keyword evidence="2" id="KW-0732">Signal</keyword>
<dbReference type="InterPro" id="IPR029058">
    <property type="entry name" value="AB_hydrolase_fold"/>
</dbReference>
<proteinExistence type="predicted"/>
<dbReference type="InterPro" id="IPR011042">
    <property type="entry name" value="6-blade_b-propeller_TolB-like"/>
</dbReference>
<feature type="signal peptide" evidence="2">
    <location>
        <begin position="1"/>
        <end position="21"/>
    </location>
</feature>
<feature type="chain" id="PRO_5021998548" evidence="2">
    <location>
        <begin position="22"/>
        <end position="824"/>
    </location>
</feature>
<dbReference type="Gene3D" id="2.120.10.30">
    <property type="entry name" value="TolB, C-terminal domain"/>
    <property type="match status" value="1"/>
</dbReference>
<dbReference type="AlphaFoldDB" id="A0A545UFQ4"/>
<evidence type="ECO:0000313" key="5">
    <source>
        <dbReference type="Proteomes" id="UP000315439"/>
    </source>
</evidence>
<dbReference type="Gene3D" id="3.40.50.1820">
    <property type="entry name" value="alpha/beta hydrolase"/>
    <property type="match status" value="1"/>
</dbReference>
<organism evidence="4 5">
    <name type="scientific">Aliikangiella coralliicola</name>
    <dbReference type="NCBI Taxonomy" id="2592383"/>
    <lineage>
        <taxon>Bacteria</taxon>
        <taxon>Pseudomonadati</taxon>
        <taxon>Pseudomonadota</taxon>
        <taxon>Gammaproteobacteria</taxon>
        <taxon>Oceanospirillales</taxon>
        <taxon>Pleioneaceae</taxon>
        <taxon>Aliikangiella</taxon>
    </lineage>
</organism>
<dbReference type="RefSeq" id="WP_142892814.1">
    <property type="nucleotide sequence ID" value="NZ_ML660162.1"/>
</dbReference>
<dbReference type="PANTHER" id="PTHR42776:SF27">
    <property type="entry name" value="DIPEPTIDYL PEPTIDASE FAMILY MEMBER 6"/>
    <property type="match status" value="1"/>
</dbReference>
<evidence type="ECO:0000259" key="3">
    <source>
        <dbReference type="Pfam" id="PF00326"/>
    </source>
</evidence>
<keyword evidence="5" id="KW-1185">Reference proteome</keyword>
<dbReference type="Proteomes" id="UP000315439">
    <property type="component" value="Unassembled WGS sequence"/>
</dbReference>
<sequence>MKDKLTSTLVAISMLASLAQAAPIERQKIQVLDSLEKSNAVTLTKNDFSKVVKQNLVHSISESLDSGQDISIFGDKKNWRSMDKIDEANPDAVRVFRIGMKTDRFTQGKLKIEGIEKTSVFVNGKSVSGNGSFDITLLNGDYRLLIMAQGIEDWKKVTFDWSSEAEQHSVTFSDDSGLVRLDPERLYDSETVSNLSLSPDGKQLLWTKRHYTSATADKAQAVTELVNPKSMEVLYRWQGMSPRASSWSEDNQYLAYTHENDIYLLNRENFQLNKVSEDLKGVNGLSWLDDSTLVLSWHKAEKKPHEFTKKYRALQDRWSYWRGNSQIYLLDISSGFIQQVTQNKLSSFLLDVDPKERRLLFYRSPVDYKKPPHSLSEVFELDLKTSTEKMIGKFRTFSNAAYSKDGIVFTAGPELKEGKGRNLAEGTVGNNYDGQLYLMKKDGSIKALSQKFNPAVGGFEVLKNGNLVLRTTDQDKNQLYYFNIKNNKFSKIKSAVEAVESFSVSNESKASIVFKGSSATRPQKVYLGKIGRSKKTLILDTAKVSYPNVKFAEMKDWDYTTQKGTTIDGRYYLPADFDSSKKYPAIIYYYGGTSPVGRAFTGRWPFSLWAAQGYVVYVLQPSGATGYGQKFSAKHVNAWGLETADDIIESTQAFVKAHSFVDGKRLGNMGASYGGFMTMYLATKTDLFRASISHAGISNLTSYWGYGWWGYGYSGVASHGSFPWNNSKLYVEQSPVFNADKVNTPLLLLHGDSDTNVPVGESHQMYTALKLLDKDVELIEFQGDDHHINARKHRLRWWETILSYFDKELKDQPEWWEHLYPEKK</sequence>
<dbReference type="GO" id="GO:0006508">
    <property type="term" value="P:proteolysis"/>
    <property type="evidence" value="ECO:0007669"/>
    <property type="project" value="InterPro"/>
</dbReference>
<dbReference type="EMBL" id="VIKS01000004">
    <property type="protein sequence ID" value="TQV88306.1"/>
    <property type="molecule type" value="Genomic_DNA"/>
</dbReference>
<feature type="domain" description="Peptidase S9 prolyl oligopeptidase catalytic" evidence="3">
    <location>
        <begin position="603"/>
        <end position="811"/>
    </location>
</feature>
<dbReference type="InterPro" id="IPR001375">
    <property type="entry name" value="Peptidase_S9_cat"/>
</dbReference>
<gene>
    <name evidence="4" type="ORF">FLL46_07205</name>
</gene>
<evidence type="ECO:0000256" key="1">
    <source>
        <dbReference type="ARBA" id="ARBA00022801"/>
    </source>
</evidence>
<evidence type="ECO:0000256" key="2">
    <source>
        <dbReference type="SAM" id="SignalP"/>
    </source>
</evidence>
<dbReference type="Pfam" id="PF00326">
    <property type="entry name" value="Peptidase_S9"/>
    <property type="match status" value="1"/>
</dbReference>
<dbReference type="PANTHER" id="PTHR42776">
    <property type="entry name" value="SERINE PEPTIDASE S9 FAMILY MEMBER"/>
    <property type="match status" value="1"/>
</dbReference>
<evidence type="ECO:0000313" key="4">
    <source>
        <dbReference type="EMBL" id="TQV88306.1"/>
    </source>
</evidence>
<accession>A0A545UFQ4</accession>
<protein>
    <submittedName>
        <fullName evidence="4">S9 family peptidase</fullName>
    </submittedName>
</protein>
<dbReference type="SUPFAM" id="SSF53474">
    <property type="entry name" value="alpha/beta-Hydrolases"/>
    <property type="match status" value="1"/>
</dbReference>